<sequence>MSDDLQEHSEPDSVQPQNHDSNDTKCKVRCKIEHRLLEINDSSLLAPDVKEKLIARSKAIESFKRGFLQHYNVNSLTELTDQYLSKVQRVVEGKIQFSEWFGQGSENYIKKVSLVGDFNGWDPTSNVFTREGDDFYCVTLESDSAGRTALMEGDKFAINLELHTGENIRRISATAKSIEVFDQTDPGNPETTFQLYYDDSLPKPEYITPKITGVLKIYELHVGMMKEGCCVSSYEDVAKMIPHIKRTGYTAVELMGVVEHTCYESFGYLSTNYFAPSSRFGSPADFKEMVSAFHDAGILVLLDIVHTHSADDVYPGLKDHAGTGSDIYFEKDRKTRWGSLYFDYKNYEVLRFLLANLRWWLTEYQIDGFRFDAVNEVIYKNSMIENFNEYFEQDVFEAIAYFTMANELVHSQPNKITIAEDYFGMPFLCEVVENGGIGFDYRQQTGVAETFQRQFESHNTEITKLWSRCDVADENDVRDSLNDATNKMIANININQLINQLKNRRIEERTIMYTESHDQQIVGHRTFLQNLMGPFVYDNMSIKSSVDPSLNIKRLSQEAIFNYAVNTVNYLILIRLIAFLFQRGGIMTFAGNEFMHPDWLELPSRQNGHNSEHTGRRWSLLLEDVETGDINTDLLYKYAYLFEKAFMQSIDSIFDQQNSEENLNKTVNEAVSIYNHDSGLLEIKVGNYYVLINFSTNNIYHHPTHVVGTTKELNIRTVLDTYVCTGQNVELQDAVLRENETVLINNRLFVKGLKSLTGVVIKLEGNYIICSIDKCSANKVLTDNVDSKQKETVSDEVKEPKEIEEDVSTTSVITDSEDRIIRNSDMIMYYTYDHYKEEEFMYLVTSIMSIVREIKNVAIIVWTTTYKDVSTLLRKYYLDNVVFVKRYVSSMYGHKTCEIVSPNQKYFNSVGHARIYITPYLQKRYGLPVVYLDNDTGLLQGRGKAFRDLVMRTDRVLGFRMEKWTTLYNLYDEMGGFEVRRWMPKDPDFYTPYKIELTNKTAPINNGILVFGRGEYSLRFSEFSIKVYEDLTEKHPYKFNDMTAFTLVWYAMKGGCLVYNEFFRDTWDWYEYNGEIIYDEPSYTFYHYYLEKYHDSKPIIAMCRNAIDRFRGGGLNSRNDLRLVNNVVDDIF</sequence>
<dbReference type="SUPFAM" id="SSF51445">
    <property type="entry name" value="(Trans)glycosidases"/>
    <property type="match status" value="1"/>
</dbReference>
<dbReference type="GO" id="GO:0005975">
    <property type="term" value="P:carbohydrate metabolic process"/>
    <property type="evidence" value="ECO:0007669"/>
    <property type="project" value="InterPro"/>
</dbReference>
<comment type="caution">
    <text evidence="3">The sequence shown here is derived from an EMBL/GenBank/DDBJ whole genome shotgun (WGS) entry which is preliminary data.</text>
</comment>
<dbReference type="InterPro" id="IPR006047">
    <property type="entry name" value="GH13_cat_dom"/>
</dbReference>
<dbReference type="Proteomes" id="UP000594342">
    <property type="component" value="Unassembled WGS sequence"/>
</dbReference>
<feature type="compositionally biased region" description="Basic and acidic residues" evidence="1">
    <location>
        <begin position="1"/>
        <end position="11"/>
    </location>
</feature>
<accession>A0A5K0U9U8</accession>
<organism evidence="3 4">
    <name type="scientific">Yasminevirus sp. GU-2018</name>
    <dbReference type="NCBI Taxonomy" id="2420051"/>
    <lineage>
        <taxon>Viruses</taxon>
        <taxon>Varidnaviria</taxon>
        <taxon>Bamfordvirae</taxon>
        <taxon>Nucleocytoviricota</taxon>
        <taxon>Megaviricetes</taxon>
        <taxon>Imitervirales</taxon>
        <taxon>Mimiviridae</taxon>
        <taxon>Klosneuvirinae</taxon>
        <taxon>Yasminevirus</taxon>
        <taxon>Yasminevirus saudimassiliense</taxon>
    </lineage>
</organism>
<evidence type="ECO:0000259" key="2">
    <source>
        <dbReference type="SMART" id="SM00642"/>
    </source>
</evidence>
<name>A0A5K0U9U8_9VIRU</name>
<dbReference type="EMBL" id="UPSH01000001">
    <property type="protein sequence ID" value="VBB18859.1"/>
    <property type="molecule type" value="Genomic_DNA"/>
</dbReference>
<feature type="region of interest" description="Disordered" evidence="1">
    <location>
        <begin position="1"/>
        <end position="24"/>
    </location>
</feature>
<evidence type="ECO:0000313" key="4">
    <source>
        <dbReference type="Proteomes" id="UP000594342"/>
    </source>
</evidence>
<feature type="domain" description="Glycosyl hydrolase family 13 catalytic" evidence="2">
    <location>
        <begin position="219"/>
        <end position="575"/>
    </location>
</feature>
<gene>
    <name evidence="3" type="ORF">YASMINEVIRUS_1391</name>
</gene>
<dbReference type="GO" id="GO:0003844">
    <property type="term" value="F:1,4-alpha-glucan branching enzyme activity"/>
    <property type="evidence" value="ECO:0007669"/>
    <property type="project" value="TreeGrafter"/>
</dbReference>
<keyword evidence="3" id="KW-0378">Hydrolase</keyword>
<dbReference type="InterPro" id="IPR013783">
    <property type="entry name" value="Ig-like_fold"/>
</dbReference>
<dbReference type="Gene3D" id="2.60.40.10">
    <property type="entry name" value="Immunoglobulins"/>
    <property type="match status" value="1"/>
</dbReference>
<dbReference type="PANTHER" id="PTHR43651">
    <property type="entry name" value="1,4-ALPHA-GLUCAN-BRANCHING ENZYME"/>
    <property type="match status" value="1"/>
</dbReference>
<protein>
    <submittedName>
        <fullName evidence="3">Family 13 glycoside hydrolase</fullName>
    </submittedName>
</protein>
<dbReference type="GO" id="GO:0016787">
    <property type="term" value="F:hydrolase activity"/>
    <property type="evidence" value="ECO:0007669"/>
    <property type="project" value="UniProtKB-KW"/>
</dbReference>
<reference evidence="3 4" key="1">
    <citation type="submission" date="2018-10" db="EMBL/GenBank/DDBJ databases">
        <authorList>
            <consortium name="IHU Genomes"/>
        </authorList>
    </citation>
    <scope>NUCLEOTIDE SEQUENCE [LARGE SCALE GENOMIC DNA]</scope>
    <source>
        <strain evidence="3 4">A1</strain>
    </source>
</reference>
<dbReference type="SMART" id="SM00642">
    <property type="entry name" value="Aamy"/>
    <property type="match status" value="1"/>
</dbReference>
<dbReference type="InterPro" id="IPR017853">
    <property type="entry name" value="GH"/>
</dbReference>
<dbReference type="Gene3D" id="3.20.20.80">
    <property type="entry name" value="Glycosidases"/>
    <property type="match status" value="1"/>
</dbReference>
<proteinExistence type="predicted"/>
<evidence type="ECO:0000313" key="3">
    <source>
        <dbReference type="EMBL" id="VBB18859.1"/>
    </source>
</evidence>
<dbReference type="PANTHER" id="PTHR43651:SF3">
    <property type="entry name" value="1,4-ALPHA-GLUCAN-BRANCHING ENZYME"/>
    <property type="match status" value="1"/>
</dbReference>
<dbReference type="Pfam" id="PF00128">
    <property type="entry name" value="Alpha-amylase"/>
    <property type="match status" value="1"/>
</dbReference>
<evidence type="ECO:0000256" key="1">
    <source>
        <dbReference type="SAM" id="MobiDB-lite"/>
    </source>
</evidence>
<keyword evidence="4" id="KW-1185">Reference proteome</keyword>